<dbReference type="EC" id="2.7.11.1" evidence="3"/>
<keyword evidence="6" id="KW-0433">Leucine-rich repeat</keyword>
<dbReference type="GO" id="GO:0005524">
    <property type="term" value="F:ATP binding"/>
    <property type="evidence" value="ECO:0007669"/>
    <property type="project" value="UniProtKB-UniRule"/>
</dbReference>
<accession>A0AA88RWC8</accession>
<dbReference type="GO" id="GO:0004674">
    <property type="term" value="F:protein serine/threonine kinase activity"/>
    <property type="evidence" value="ECO:0007669"/>
    <property type="project" value="UniProtKB-KW"/>
</dbReference>
<dbReference type="FunFam" id="3.80.10.10:FF:000400">
    <property type="entry name" value="Nuclear pore complex protein NUP107"/>
    <property type="match status" value="1"/>
</dbReference>
<evidence type="ECO:0000256" key="9">
    <source>
        <dbReference type="ARBA" id="ARBA00022729"/>
    </source>
</evidence>
<keyword evidence="21" id="KW-1185">Reference proteome</keyword>
<keyword evidence="8 18" id="KW-0812">Transmembrane</keyword>
<dbReference type="InterPro" id="IPR008271">
    <property type="entry name" value="Ser/Thr_kinase_AS"/>
</dbReference>
<organism evidence="20 21">
    <name type="scientific">Escallonia rubra</name>
    <dbReference type="NCBI Taxonomy" id="112253"/>
    <lineage>
        <taxon>Eukaryota</taxon>
        <taxon>Viridiplantae</taxon>
        <taxon>Streptophyta</taxon>
        <taxon>Embryophyta</taxon>
        <taxon>Tracheophyta</taxon>
        <taxon>Spermatophyta</taxon>
        <taxon>Magnoliopsida</taxon>
        <taxon>eudicotyledons</taxon>
        <taxon>Gunneridae</taxon>
        <taxon>Pentapetalae</taxon>
        <taxon>asterids</taxon>
        <taxon>campanulids</taxon>
        <taxon>Escalloniales</taxon>
        <taxon>Escalloniaceae</taxon>
        <taxon>Escallonia</taxon>
    </lineage>
</organism>
<evidence type="ECO:0000256" key="17">
    <source>
        <dbReference type="PROSITE-ProRule" id="PRU10141"/>
    </source>
</evidence>
<dbReference type="SUPFAM" id="SSF52047">
    <property type="entry name" value="RNI-like"/>
    <property type="match status" value="1"/>
</dbReference>
<evidence type="ECO:0000256" key="2">
    <source>
        <dbReference type="ARBA" id="ARBA00008684"/>
    </source>
</evidence>
<evidence type="ECO:0000256" key="15">
    <source>
        <dbReference type="ARBA" id="ARBA00023136"/>
    </source>
</evidence>
<dbReference type="SUPFAM" id="SSF56112">
    <property type="entry name" value="Protein kinase-like (PK-like)"/>
    <property type="match status" value="1"/>
</dbReference>
<keyword evidence="15 18" id="KW-0472">Membrane</keyword>
<dbReference type="AlphaFoldDB" id="A0AA88RWC8"/>
<dbReference type="PANTHER" id="PTHR27008:SF592">
    <property type="entry name" value="LEUCINE-RICH REPEAT RECEPTOR-LIKE PROTEIN KINASE FAMILY PROTEIN-RELATED"/>
    <property type="match status" value="1"/>
</dbReference>
<reference evidence="20" key="1">
    <citation type="submission" date="2022-12" db="EMBL/GenBank/DDBJ databases">
        <title>Draft genome assemblies for two species of Escallonia (Escalloniales).</title>
        <authorList>
            <person name="Chanderbali A."/>
            <person name="Dervinis C."/>
            <person name="Anghel I."/>
            <person name="Soltis D."/>
            <person name="Soltis P."/>
            <person name="Zapata F."/>
        </authorList>
    </citation>
    <scope>NUCLEOTIDE SEQUENCE</scope>
    <source>
        <strain evidence="20">UCBG92.1500</strain>
        <tissue evidence="20">Leaf</tissue>
    </source>
</reference>
<dbReference type="Gene3D" id="1.10.510.10">
    <property type="entry name" value="Transferase(Phosphotransferase) domain 1"/>
    <property type="match status" value="2"/>
</dbReference>
<dbReference type="InterPro" id="IPR001611">
    <property type="entry name" value="Leu-rich_rpt"/>
</dbReference>
<keyword evidence="5" id="KW-0723">Serine/threonine-protein kinase</keyword>
<evidence type="ECO:0000256" key="3">
    <source>
        <dbReference type="ARBA" id="ARBA00012513"/>
    </source>
</evidence>
<keyword evidence="9" id="KW-0732">Signal</keyword>
<evidence type="ECO:0000256" key="12">
    <source>
        <dbReference type="ARBA" id="ARBA00022777"/>
    </source>
</evidence>
<evidence type="ECO:0000313" key="21">
    <source>
        <dbReference type="Proteomes" id="UP001187471"/>
    </source>
</evidence>
<feature type="domain" description="Protein kinase" evidence="19">
    <location>
        <begin position="522"/>
        <end position="790"/>
    </location>
</feature>
<keyword evidence="14 18" id="KW-1133">Transmembrane helix</keyword>
<dbReference type="PROSITE" id="PS50011">
    <property type="entry name" value="PROTEIN_KINASE_DOM"/>
    <property type="match status" value="1"/>
</dbReference>
<dbReference type="Pfam" id="PF00560">
    <property type="entry name" value="LRR_1"/>
    <property type="match status" value="2"/>
</dbReference>
<dbReference type="InterPro" id="IPR000719">
    <property type="entry name" value="Prot_kinase_dom"/>
</dbReference>
<keyword evidence="13 17" id="KW-0067">ATP-binding</keyword>
<keyword evidence="11 17" id="KW-0547">Nucleotide-binding</keyword>
<dbReference type="InterPro" id="IPR013210">
    <property type="entry name" value="LRR_N_plant-typ"/>
</dbReference>
<comment type="caution">
    <text evidence="20">The sequence shown here is derived from an EMBL/GenBank/DDBJ whole genome shotgun (WGS) entry which is preliminary data.</text>
</comment>
<dbReference type="PROSITE" id="PS00107">
    <property type="entry name" value="PROTEIN_KINASE_ATP"/>
    <property type="match status" value="1"/>
</dbReference>
<keyword evidence="10" id="KW-0677">Repeat</keyword>
<dbReference type="Proteomes" id="UP001187471">
    <property type="component" value="Unassembled WGS sequence"/>
</dbReference>
<dbReference type="InterPro" id="IPR051809">
    <property type="entry name" value="Plant_receptor-like_S/T_kinase"/>
</dbReference>
<gene>
    <name evidence="20" type="ORF">RJ640_006080</name>
</gene>
<dbReference type="Gene3D" id="3.30.200.20">
    <property type="entry name" value="Phosphorylase Kinase, domain 1"/>
    <property type="match status" value="1"/>
</dbReference>
<dbReference type="FunFam" id="3.80.10.10:FF:000288">
    <property type="entry name" value="LRR receptor-like serine/threonine-protein kinase EFR"/>
    <property type="match status" value="1"/>
</dbReference>
<evidence type="ECO:0000256" key="4">
    <source>
        <dbReference type="ARBA" id="ARBA00022475"/>
    </source>
</evidence>
<dbReference type="Pfam" id="PF00069">
    <property type="entry name" value="Pkinase"/>
    <property type="match status" value="1"/>
</dbReference>
<evidence type="ECO:0000313" key="20">
    <source>
        <dbReference type="EMBL" id="KAK2990891.1"/>
    </source>
</evidence>
<evidence type="ECO:0000256" key="16">
    <source>
        <dbReference type="ARBA" id="ARBA00023180"/>
    </source>
</evidence>
<evidence type="ECO:0000256" key="18">
    <source>
        <dbReference type="SAM" id="Phobius"/>
    </source>
</evidence>
<dbReference type="FunFam" id="3.30.200.20:FF:000432">
    <property type="entry name" value="LRR receptor-like serine/threonine-protein kinase EFR"/>
    <property type="match status" value="1"/>
</dbReference>
<dbReference type="PANTHER" id="PTHR27008">
    <property type="entry name" value="OS04G0122200 PROTEIN"/>
    <property type="match status" value="1"/>
</dbReference>
<evidence type="ECO:0000256" key="14">
    <source>
        <dbReference type="ARBA" id="ARBA00022989"/>
    </source>
</evidence>
<evidence type="ECO:0000256" key="13">
    <source>
        <dbReference type="ARBA" id="ARBA00022840"/>
    </source>
</evidence>
<dbReference type="Gene3D" id="3.80.10.10">
    <property type="entry name" value="Ribonuclease Inhibitor"/>
    <property type="match status" value="2"/>
</dbReference>
<dbReference type="InterPro" id="IPR055414">
    <property type="entry name" value="LRR_R13L4/SHOC2-like"/>
</dbReference>
<protein>
    <recommendedName>
        <fullName evidence="3">non-specific serine/threonine protein kinase</fullName>
        <ecNumber evidence="3">2.7.11.1</ecNumber>
    </recommendedName>
</protein>
<dbReference type="EMBL" id="JAVXUO010000600">
    <property type="protein sequence ID" value="KAK2990891.1"/>
    <property type="molecule type" value="Genomic_DNA"/>
</dbReference>
<feature type="transmembrane region" description="Helical" evidence="18">
    <location>
        <begin position="467"/>
        <end position="488"/>
    </location>
</feature>
<evidence type="ECO:0000259" key="19">
    <source>
        <dbReference type="PROSITE" id="PS50011"/>
    </source>
</evidence>
<sequence length="795" mass="87804">MNCRGSVDAAGFTNETDRQALLSFKELIQEDPFAVLSSWNDSLNFCEWKGITCGRQHQRVTALWLVSQNLVGSVSPQIGRLTFLREHRLDHNSFHGTIPPEIGQLFRLQSLSLFNNSFRGPIPSNMGNLRDLKTLGLDGNRFGSNKLDDLSFIGSLTNCTNLRKLILSKNQFGGVLPGSITNLSSKLETLWLGANKISGSIPQEIGNLNNLYLLKIGHNMISGSIPESIGKLSKLQQLRIVRNNISGKILSSIGNITGLSYLAAAENMLEGSIPAELGNCTNLQALDLGINRLTGVIPEQVIGISSLSVALYLELNEFTGPLPSQVGNLKNLGKLSISGNKLTGEIPSALGNCLVLEYLYLHGNFLDGAIPSSLDQLKGIQQLDLSQNNLSGPIPEFLGKLPFMRLLNLSHNMFEGEVPKVGVFNNISAFSVVGKNMKLCGGIGPLHLPACPIKSSKKNKRPFPDKMIPLLITLPIVLLLASLFLIFYRLKKSQQRTSSASLLENQYPKITYAELLHATNEFSPSNLIGEGRYGSVYKGSLNSGEHIVAVKVLKLQERGANKSFMAECDVLRILRHRNLIKIITVCSSLDFKGKDFKAFVFEFMPNGSLDSWLHPTQAEEQGSNLNLVQRLSIAIDVASALDYIHHHCETIICHCDLKPRNVLLDDDLCAHVEYGMGEEASTKADMYSYGIMLLEMFTGKRPTDNMFIDNFSLHNYVKFALPDRMMEIVDSTIILEELEGLNKNRHGEGEFAKLKSCLESILQLGVICSAELPHERMDSGNVVKELHRIRKDYNG</sequence>
<dbReference type="GO" id="GO:0005886">
    <property type="term" value="C:plasma membrane"/>
    <property type="evidence" value="ECO:0007669"/>
    <property type="project" value="UniProtKB-SubCell"/>
</dbReference>
<evidence type="ECO:0000256" key="10">
    <source>
        <dbReference type="ARBA" id="ARBA00022737"/>
    </source>
</evidence>
<evidence type="ECO:0000256" key="1">
    <source>
        <dbReference type="ARBA" id="ARBA00004162"/>
    </source>
</evidence>
<dbReference type="PROSITE" id="PS00108">
    <property type="entry name" value="PROTEIN_KINASE_ST"/>
    <property type="match status" value="1"/>
</dbReference>
<keyword evidence="16" id="KW-0325">Glycoprotein</keyword>
<evidence type="ECO:0000256" key="7">
    <source>
        <dbReference type="ARBA" id="ARBA00022679"/>
    </source>
</evidence>
<evidence type="ECO:0000256" key="5">
    <source>
        <dbReference type="ARBA" id="ARBA00022527"/>
    </source>
</evidence>
<evidence type="ECO:0000256" key="8">
    <source>
        <dbReference type="ARBA" id="ARBA00022692"/>
    </source>
</evidence>
<proteinExistence type="inferred from homology"/>
<evidence type="ECO:0000256" key="6">
    <source>
        <dbReference type="ARBA" id="ARBA00022614"/>
    </source>
</evidence>
<dbReference type="Pfam" id="PF13855">
    <property type="entry name" value="LRR_8"/>
    <property type="match status" value="1"/>
</dbReference>
<feature type="binding site" evidence="17">
    <location>
        <position position="551"/>
    </location>
    <ligand>
        <name>ATP</name>
        <dbReference type="ChEBI" id="CHEBI:30616"/>
    </ligand>
</feature>
<keyword evidence="4" id="KW-1003">Cell membrane</keyword>
<evidence type="ECO:0000256" key="11">
    <source>
        <dbReference type="ARBA" id="ARBA00022741"/>
    </source>
</evidence>
<dbReference type="InterPro" id="IPR011009">
    <property type="entry name" value="Kinase-like_dom_sf"/>
</dbReference>
<dbReference type="Pfam" id="PF08263">
    <property type="entry name" value="LRRNT_2"/>
    <property type="match status" value="1"/>
</dbReference>
<dbReference type="Pfam" id="PF23598">
    <property type="entry name" value="LRR_14"/>
    <property type="match status" value="1"/>
</dbReference>
<dbReference type="SMART" id="SM00220">
    <property type="entry name" value="S_TKc"/>
    <property type="match status" value="1"/>
</dbReference>
<comment type="similarity">
    <text evidence="2">Belongs to the protein kinase superfamily. Ser/Thr protein kinase family.</text>
</comment>
<keyword evidence="12" id="KW-0418">Kinase</keyword>
<keyword evidence="7" id="KW-0808">Transferase</keyword>
<name>A0AA88RWC8_9ASTE</name>
<dbReference type="InterPro" id="IPR017441">
    <property type="entry name" value="Protein_kinase_ATP_BS"/>
</dbReference>
<dbReference type="InterPro" id="IPR032675">
    <property type="entry name" value="LRR_dom_sf"/>
</dbReference>
<comment type="subcellular location">
    <subcellularLocation>
        <location evidence="1">Cell membrane</location>
        <topology evidence="1">Single-pass membrane protein</topology>
    </subcellularLocation>
</comment>